<organism evidence="7 8">
    <name type="scientific">Aquicella siphonis</name>
    <dbReference type="NCBI Taxonomy" id="254247"/>
    <lineage>
        <taxon>Bacteria</taxon>
        <taxon>Pseudomonadati</taxon>
        <taxon>Pseudomonadota</taxon>
        <taxon>Gammaproteobacteria</taxon>
        <taxon>Legionellales</taxon>
        <taxon>Coxiellaceae</taxon>
        <taxon>Aquicella</taxon>
    </lineage>
</organism>
<dbReference type="CDD" id="cd04901">
    <property type="entry name" value="ACT_3PGDH"/>
    <property type="match status" value="1"/>
</dbReference>
<reference evidence="7 8" key="1">
    <citation type="submission" date="2019-08" db="EMBL/GenBank/DDBJ databases">
        <authorList>
            <person name="Guy L."/>
        </authorList>
    </citation>
    <scope>NUCLEOTIDE SEQUENCE [LARGE SCALE GENOMIC DNA]</scope>
    <source>
        <strain evidence="7 8">SGT-108</strain>
    </source>
</reference>
<comment type="similarity">
    <text evidence="4">Belongs to the D-isomer specific 2-hydroxyacid dehydrogenase family.</text>
</comment>
<gene>
    <name evidence="7" type="primary">serA</name>
    <name evidence="7" type="ORF">AQUSIP_09390</name>
</gene>
<sequence length="402" mass="43123">MFKILTMNTIAAAGLEQFPRERYEVSPEIQQPDAILVRSQSLHDMIIPASVKAVGRAGAGVNNIPVAALTRRGIPVFNTPGANANAVRELVIAGMLLASRNICQAWNYVESLQGNMNLHDEIEKNKKRFVGFELMGKTLGVIGLGSVGVKVANAAVNLGMQVIGYDPTITINRAWELSANVRQAESMEEMLGLCDFVSFHVPLTEATRNMIHQDRLALTKPGVVLLNFAREGIIDTAALSQALQVERVFAYVTDFPCADLKGHPRVISLPHLGASTREAEENCAVMIARQVRNFLEHGSITNAANFPAVDASPAQSGVRLAIVNANIPNMVAQISSRLAAAGLNILSLMNKSLDEIAYTLIDVNSDVHDGVLAQIAGIGGVIQVRALKPSSQYVRGAAACSQ</sequence>
<proteinExistence type="inferred from homology"/>
<accession>A0A5E4PF92</accession>
<evidence type="ECO:0000256" key="4">
    <source>
        <dbReference type="RuleBase" id="RU003719"/>
    </source>
</evidence>
<dbReference type="SUPFAM" id="SSF52283">
    <property type="entry name" value="Formate/glycerate dehydrogenase catalytic domain-like"/>
    <property type="match status" value="1"/>
</dbReference>
<evidence type="ECO:0000313" key="8">
    <source>
        <dbReference type="Proteomes" id="UP000324194"/>
    </source>
</evidence>
<dbReference type="Pfam" id="PF02826">
    <property type="entry name" value="2-Hacid_dh_C"/>
    <property type="match status" value="1"/>
</dbReference>
<keyword evidence="2" id="KW-0520">NAD</keyword>
<dbReference type="RefSeq" id="WP_148338937.1">
    <property type="nucleotide sequence ID" value="NZ_LR699119.1"/>
</dbReference>
<protein>
    <submittedName>
        <fullName evidence="7">D-3-phosphoglycerate dehydrogenase</fullName>
    </submittedName>
</protein>
<evidence type="ECO:0000259" key="5">
    <source>
        <dbReference type="Pfam" id="PF00389"/>
    </source>
</evidence>
<dbReference type="Proteomes" id="UP000324194">
    <property type="component" value="Chromosome 1"/>
</dbReference>
<dbReference type="PANTHER" id="PTHR42938">
    <property type="entry name" value="FORMATE DEHYDROGENASE 1"/>
    <property type="match status" value="1"/>
</dbReference>
<dbReference type="SUPFAM" id="SSF55021">
    <property type="entry name" value="ACT-like"/>
    <property type="match status" value="1"/>
</dbReference>
<evidence type="ECO:0000259" key="6">
    <source>
        <dbReference type="Pfam" id="PF02826"/>
    </source>
</evidence>
<keyword evidence="1 4" id="KW-0560">Oxidoreductase</keyword>
<dbReference type="Pfam" id="PF00389">
    <property type="entry name" value="2-Hacid_dh"/>
    <property type="match status" value="1"/>
</dbReference>
<evidence type="ECO:0000256" key="1">
    <source>
        <dbReference type="ARBA" id="ARBA00023002"/>
    </source>
</evidence>
<dbReference type="InterPro" id="IPR006140">
    <property type="entry name" value="D-isomer_DH_NAD-bd"/>
</dbReference>
<dbReference type="OrthoDB" id="9805416at2"/>
<name>A0A5E4PF92_9COXI</name>
<dbReference type="GO" id="GO:0051287">
    <property type="term" value="F:NAD binding"/>
    <property type="evidence" value="ECO:0007669"/>
    <property type="project" value="InterPro"/>
</dbReference>
<dbReference type="EMBL" id="LR699119">
    <property type="protein sequence ID" value="VVC75649.1"/>
    <property type="molecule type" value="Genomic_DNA"/>
</dbReference>
<comment type="pathway">
    <text evidence="3">Amino-acid biosynthesis.</text>
</comment>
<evidence type="ECO:0000256" key="2">
    <source>
        <dbReference type="ARBA" id="ARBA00023027"/>
    </source>
</evidence>
<dbReference type="InterPro" id="IPR029752">
    <property type="entry name" value="D-isomer_DH_CS1"/>
</dbReference>
<dbReference type="CDD" id="cd12174">
    <property type="entry name" value="PGDH_like_3"/>
    <property type="match status" value="1"/>
</dbReference>
<dbReference type="Gene3D" id="3.40.50.720">
    <property type="entry name" value="NAD(P)-binding Rossmann-like Domain"/>
    <property type="match status" value="2"/>
</dbReference>
<dbReference type="PANTHER" id="PTHR42938:SF47">
    <property type="entry name" value="HYDROXYPYRUVATE REDUCTASE"/>
    <property type="match status" value="1"/>
</dbReference>
<dbReference type="InterPro" id="IPR036291">
    <property type="entry name" value="NAD(P)-bd_dom_sf"/>
</dbReference>
<dbReference type="KEGG" id="asip:AQUSIP_09390"/>
<dbReference type="Gene3D" id="3.30.70.260">
    <property type="match status" value="1"/>
</dbReference>
<keyword evidence="8" id="KW-1185">Reference proteome</keyword>
<dbReference type="PROSITE" id="PS00065">
    <property type="entry name" value="D_2_HYDROXYACID_DH_1"/>
    <property type="match status" value="1"/>
</dbReference>
<feature type="domain" description="D-isomer specific 2-hydroxyacid dehydrogenase catalytic" evidence="5">
    <location>
        <begin position="24"/>
        <end position="305"/>
    </location>
</feature>
<dbReference type="InterPro" id="IPR006139">
    <property type="entry name" value="D-isomer_2_OHA_DH_cat_dom"/>
</dbReference>
<feature type="domain" description="D-isomer specific 2-hydroxyacid dehydrogenase NAD-binding" evidence="6">
    <location>
        <begin position="93"/>
        <end position="273"/>
    </location>
</feature>
<evidence type="ECO:0000256" key="3">
    <source>
        <dbReference type="ARBA" id="ARBA00029440"/>
    </source>
</evidence>
<dbReference type="GO" id="GO:0016616">
    <property type="term" value="F:oxidoreductase activity, acting on the CH-OH group of donors, NAD or NADP as acceptor"/>
    <property type="evidence" value="ECO:0007669"/>
    <property type="project" value="InterPro"/>
</dbReference>
<dbReference type="InterPro" id="IPR045865">
    <property type="entry name" value="ACT-like_dom_sf"/>
</dbReference>
<dbReference type="SUPFAM" id="SSF51735">
    <property type="entry name" value="NAD(P)-binding Rossmann-fold domains"/>
    <property type="match status" value="1"/>
</dbReference>
<dbReference type="AlphaFoldDB" id="A0A5E4PF92"/>
<evidence type="ECO:0000313" key="7">
    <source>
        <dbReference type="EMBL" id="VVC75649.1"/>
    </source>
</evidence>